<comment type="caution">
    <text evidence="1">The sequence shown here is derived from an EMBL/GenBank/DDBJ whole genome shotgun (WGS) entry which is preliminary data.</text>
</comment>
<organism evidence="1 2">
    <name type="scientific">Qipengyuania citrea LAMA 915</name>
    <dbReference type="NCBI Taxonomy" id="1306953"/>
    <lineage>
        <taxon>Bacteria</taxon>
        <taxon>Pseudomonadati</taxon>
        <taxon>Pseudomonadota</taxon>
        <taxon>Alphaproteobacteria</taxon>
        <taxon>Sphingomonadales</taxon>
        <taxon>Erythrobacteraceae</taxon>
        <taxon>Qipengyuania</taxon>
    </lineage>
</organism>
<reference evidence="1" key="1">
    <citation type="submission" date="2015-02" db="EMBL/GenBank/DDBJ databases">
        <authorList>
            <person name="Chooi Y.-H."/>
        </authorList>
    </citation>
    <scope>NUCLEOTIDE SEQUENCE [LARGE SCALE GENOMIC DNA]</scope>
    <source>
        <strain evidence="1">LAMA 915</strain>
    </source>
</reference>
<dbReference type="STRING" id="1306953.J121_168"/>
<dbReference type="Proteomes" id="UP000037446">
    <property type="component" value="Unassembled WGS sequence"/>
</dbReference>
<proteinExistence type="predicted"/>
<accession>A0A0L1KDG5</accession>
<dbReference type="EMBL" id="JYNE01000025">
    <property type="protein sequence ID" value="KNH01968.1"/>
    <property type="molecule type" value="Genomic_DNA"/>
</dbReference>
<gene>
    <name evidence="1" type="ORF">J121_168</name>
</gene>
<evidence type="ECO:0000313" key="2">
    <source>
        <dbReference type="Proteomes" id="UP000037446"/>
    </source>
</evidence>
<evidence type="ECO:0000313" key="1">
    <source>
        <dbReference type="EMBL" id="KNH01968.1"/>
    </source>
</evidence>
<sequence length="248" mass="26236">MFEHGRRPDRAAIVEALECFPRASISFDPANADTSHHVAAELSQASRDTDWLELLLDGLTFDLRGLAPGPAMVAPEVAYRFSCDVDCLADAEAVSLRPGPHIAAGAHSLPVVRTLLALGGELAARLPDVRVVCWPPARTAIAPKFFTGTVEAWIAGGAFPALGMLGVYAGPGGHLRTEGLGFFIGCELALAPSLSQDRAAATRLVVRIVQELVGYELPVEPLRFVIEGGAELEMVPDLAAGVIRIDPV</sequence>
<name>A0A0L1KDG5_9SPHN</name>
<dbReference type="PATRIC" id="fig|1306953.7.peg.171"/>
<dbReference type="AlphaFoldDB" id="A0A0L1KDG5"/>
<protein>
    <submittedName>
        <fullName evidence="1">Uncharacterized protein</fullName>
    </submittedName>
</protein>